<gene>
    <name evidence="2" type="ORF">AVDCRST_MAG90-912</name>
</gene>
<evidence type="ECO:0000313" key="2">
    <source>
        <dbReference type="EMBL" id="CAA9318779.1"/>
    </source>
</evidence>
<accession>A0A6J4KYH0</accession>
<feature type="region of interest" description="Disordered" evidence="1">
    <location>
        <begin position="98"/>
        <end position="177"/>
    </location>
</feature>
<name>A0A6J4KYH0_9HYPH</name>
<feature type="compositionally biased region" description="Low complexity" evidence="1">
    <location>
        <begin position="153"/>
        <end position="164"/>
    </location>
</feature>
<sequence length="177" mass="19063">MLADRAADVQFLVEKRLKRANAGRHWPCVVRSWVSGAAHAALLGAVIVGFAWEAFPEIQEGIAVEVISDSQFAEMTRGERQADTVQPDLKPRVDRVAETVEERDPGEALVPAPSAPTRPPEMQVAAREVAPPPPPPPMPPRREVANQQQGPLAADDIGGQADGARVVSGHSAYHFTK</sequence>
<feature type="compositionally biased region" description="Pro residues" evidence="1">
    <location>
        <begin position="130"/>
        <end position="139"/>
    </location>
</feature>
<evidence type="ECO:0000256" key="1">
    <source>
        <dbReference type="SAM" id="MobiDB-lite"/>
    </source>
</evidence>
<protein>
    <submittedName>
        <fullName evidence="2">Uncharacterized protein</fullName>
    </submittedName>
</protein>
<organism evidence="2">
    <name type="scientific">uncultured Microvirga sp</name>
    <dbReference type="NCBI Taxonomy" id="412392"/>
    <lineage>
        <taxon>Bacteria</taxon>
        <taxon>Pseudomonadati</taxon>
        <taxon>Pseudomonadota</taxon>
        <taxon>Alphaproteobacteria</taxon>
        <taxon>Hyphomicrobiales</taxon>
        <taxon>Methylobacteriaceae</taxon>
        <taxon>Microvirga</taxon>
        <taxon>environmental samples</taxon>
    </lineage>
</organism>
<dbReference type="AlphaFoldDB" id="A0A6J4KYH0"/>
<dbReference type="EMBL" id="CADCUC010000172">
    <property type="protein sequence ID" value="CAA9318779.1"/>
    <property type="molecule type" value="Genomic_DNA"/>
</dbReference>
<reference evidence="2" key="1">
    <citation type="submission" date="2020-02" db="EMBL/GenBank/DDBJ databases">
        <authorList>
            <person name="Meier V. D."/>
        </authorList>
    </citation>
    <scope>NUCLEOTIDE SEQUENCE</scope>
    <source>
        <strain evidence="2">AVDCRST_MAG90</strain>
    </source>
</reference>
<proteinExistence type="predicted"/>